<reference evidence="1" key="1">
    <citation type="submission" date="2019-04" db="EMBL/GenBank/DDBJ databases">
        <authorList>
            <person name="Brambilla D."/>
        </authorList>
    </citation>
    <scope>NUCLEOTIDE SEQUENCE</scope>
    <source>
        <strain evidence="1">BAL1</strain>
    </source>
</reference>
<protein>
    <submittedName>
        <fullName evidence="1">Uncharacterized protein</fullName>
    </submittedName>
</protein>
<organism evidence="1">
    <name type="scientific">Rheinheimera sp. BAL341</name>
    <dbReference type="NCBI Taxonomy" id="1708203"/>
    <lineage>
        <taxon>Bacteria</taxon>
        <taxon>Pseudomonadati</taxon>
        <taxon>Pseudomonadota</taxon>
        <taxon>Gammaproteobacteria</taxon>
        <taxon>Chromatiales</taxon>
        <taxon>Chromatiaceae</taxon>
        <taxon>Rheinheimera</taxon>
    </lineage>
</organism>
<gene>
    <name evidence="1" type="ORF">BAL341_1357</name>
</gene>
<evidence type="ECO:0000313" key="1">
    <source>
        <dbReference type="EMBL" id="VHO03326.1"/>
    </source>
</evidence>
<dbReference type="AlphaFoldDB" id="A0A486XNY8"/>
<sequence length="45" mass="4721">MSITFKTYPAKTSVVHGASDQIGSSIAFFAANNSEAPALFASKTR</sequence>
<proteinExistence type="predicted"/>
<name>A0A486XNY8_9GAMM</name>
<dbReference type="EMBL" id="CAAJGR010000081">
    <property type="protein sequence ID" value="VHO03326.1"/>
    <property type="molecule type" value="Genomic_DNA"/>
</dbReference>
<accession>A0A486XNY8</accession>